<accession>A0A5S6QF50</accession>
<dbReference type="Proteomes" id="UP000046395">
    <property type="component" value="Unassembled WGS sequence"/>
</dbReference>
<organism evidence="2 3">
    <name type="scientific">Trichuris muris</name>
    <name type="common">Mouse whipworm</name>
    <dbReference type="NCBI Taxonomy" id="70415"/>
    <lineage>
        <taxon>Eukaryota</taxon>
        <taxon>Metazoa</taxon>
        <taxon>Ecdysozoa</taxon>
        <taxon>Nematoda</taxon>
        <taxon>Enoplea</taxon>
        <taxon>Dorylaimia</taxon>
        <taxon>Trichinellida</taxon>
        <taxon>Trichuridae</taxon>
        <taxon>Trichuris</taxon>
    </lineage>
</organism>
<feature type="region of interest" description="Disordered" evidence="1">
    <location>
        <begin position="90"/>
        <end position="138"/>
    </location>
</feature>
<dbReference type="WBParaSite" id="TMUE_1000005527.1">
    <property type="protein sequence ID" value="TMUE_1000005527.1"/>
    <property type="gene ID" value="WBGene00299304"/>
</dbReference>
<evidence type="ECO:0000313" key="2">
    <source>
        <dbReference type="Proteomes" id="UP000046395"/>
    </source>
</evidence>
<reference evidence="3" key="1">
    <citation type="submission" date="2019-12" db="UniProtKB">
        <authorList>
            <consortium name="WormBaseParasite"/>
        </authorList>
    </citation>
    <scope>IDENTIFICATION</scope>
</reference>
<dbReference type="AlphaFoldDB" id="A0A5S6QF50"/>
<proteinExistence type="predicted"/>
<evidence type="ECO:0000313" key="3">
    <source>
        <dbReference type="WBParaSite" id="TMUE_1000005527.1"/>
    </source>
</evidence>
<protein>
    <submittedName>
        <fullName evidence="3">Uncharacterized protein</fullName>
    </submittedName>
</protein>
<name>A0A5S6QF50_TRIMR</name>
<sequence length="138" mass="15431">MSCWAFVIDAQVSSWCNGALREPPTESTANNAVKQNRRPRLFDYDQDWAAQKCDRVEDLLSTMTWQPRAQCCRTKTSATRGKRRALFADARTKTASEPTRKLTSRQKSQHSKISAVLKSAGGGANEVPRKLGSIPFDK</sequence>
<feature type="compositionally biased region" description="Basic and acidic residues" evidence="1">
    <location>
        <begin position="90"/>
        <end position="100"/>
    </location>
</feature>
<keyword evidence="2" id="KW-1185">Reference proteome</keyword>
<evidence type="ECO:0000256" key="1">
    <source>
        <dbReference type="SAM" id="MobiDB-lite"/>
    </source>
</evidence>